<organism evidence="1">
    <name type="scientific">freshwater metagenome</name>
    <dbReference type="NCBI Taxonomy" id="449393"/>
    <lineage>
        <taxon>unclassified sequences</taxon>
        <taxon>metagenomes</taxon>
        <taxon>ecological metagenomes</taxon>
    </lineage>
</organism>
<name>A0A6J6HQ53_9ZZZZ</name>
<evidence type="ECO:0000313" key="1">
    <source>
        <dbReference type="EMBL" id="CAB4615147.1"/>
    </source>
</evidence>
<reference evidence="1" key="1">
    <citation type="submission" date="2020-05" db="EMBL/GenBank/DDBJ databases">
        <authorList>
            <person name="Chiriac C."/>
            <person name="Salcher M."/>
            <person name="Ghai R."/>
            <person name="Kavagutti S V."/>
        </authorList>
    </citation>
    <scope>NUCLEOTIDE SEQUENCE</scope>
</reference>
<sequence length="50" mass="5232">MAASTINWSASGQILANGISLTLNSTRQITVVNGSGGATQFIIDITGYWM</sequence>
<proteinExistence type="predicted"/>
<protein>
    <submittedName>
        <fullName evidence="1">Unannotated protein</fullName>
    </submittedName>
</protein>
<accession>A0A6J6HQ53</accession>
<gene>
    <name evidence="1" type="ORF">UFOPK1906_00312</name>
</gene>
<dbReference type="AlphaFoldDB" id="A0A6J6HQ53"/>
<dbReference type="EMBL" id="CAEZVC010000010">
    <property type="protein sequence ID" value="CAB4615147.1"/>
    <property type="molecule type" value="Genomic_DNA"/>
</dbReference>